<dbReference type="EMBL" id="LJOD01000014">
    <property type="protein sequence ID" value="KPE49789.1"/>
    <property type="molecule type" value="Genomic_DNA"/>
</dbReference>
<organism evidence="1 2">
    <name type="scientific">Chryseobacterium indologenes</name>
    <name type="common">Flavobacterium indologenes</name>
    <dbReference type="NCBI Taxonomy" id="253"/>
    <lineage>
        <taxon>Bacteria</taxon>
        <taxon>Pseudomonadati</taxon>
        <taxon>Bacteroidota</taxon>
        <taxon>Flavobacteriia</taxon>
        <taxon>Flavobacteriales</taxon>
        <taxon>Weeksellaceae</taxon>
        <taxon>Chryseobacterium group</taxon>
        <taxon>Chryseobacterium</taxon>
    </lineage>
</organism>
<comment type="caution">
    <text evidence="1">The sequence shown here is derived from an EMBL/GenBank/DDBJ whole genome shotgun (WGS) entry which is preliminary data.</text>
</comment>
<evidence type="ECO:0008006" key="3">
    <source>
        <dbReference type="Google" id="ProtNLM"/>
    </source>
</evidence>
<dbReference type="AlphaFoldDB" id="A0A0N0ZU50"/>
<name>A0A0N0ZU50_CHRID</name>
<gene>
    <name evidence="1" type="ORF">AOB46_17610</name>
</gene>
<reference evidence="2" key="2">
    <citation type="submission" date="2015-09" db="EMBL/GenBank/DDBJ databases">
        <title>Draft genome sequence of a multidrug-resistant Chryseobacterium indologenes isolate from Malaysia.</title>
        <authorList>
            <person name="Yu C.Y."/>
            <person name="Ang G.Y."/>
            <person name="Chan K.-G."/>
        </authorList>
    </citation>
    <scope>NUCLEOTIDE SEQUENCE [LARGE SCALE GENOMIC DNA]</scope>
    <source>
        <strain evidence="2">CI_885</strain>
    </source>
</reference>
<sequence length="180" mass="20640">MLNLKSINIMIKQKIVIVFLAFFSLFSCQSSERIHNKFLKKAESFRTTNFPGIYFDKLYIMEGTYITKGKFNIIPPKLEISRGSDTKHYDDYLVFNSNGTVEKFYAENALKAKQLLVRRTGSAIYGVLYLQRSRLIIEVIQAFKMGGGYGSYKQEVKIEGDKILVQDGEQCSVYLLGENL</sequence>
<protein>
    <recommendedName>
        <fullName evidence="3">Lipoprotein</fullName>
    </recommendedName>
</protein>
<evidence type="ECO:0000313" key="1">
    <source>
        <dbReference type="EMBL" id="KPE49789.1"/>
    </source>
</evidence>
<dbReference type="Proteomes" id="UP000037953">
    <property type="component" value="Unassembled WGS sequence"/>
</dbReference>
<accession>A0A0N0ZU50</accession>
<dbReference type="PROSITE" id="PS51257">
    <property type="entry name" value="PROKAR_LIPOPROTEIN"/>
    <property type="match status" value="1"/>
</dbReference>
<dbReference type="PATRIC" id="fig|253.9.peg.1470"/>
<proteinExistence type="predicted"/>
<reference evidence="1 2" key="1">
    <citation type="journal article" date="2015" name="Genom Data">
        <title>Draft genome sequence of a multidrug-resistant Chryseobacterium indologenes isolate from Malaysia.</title>
        <authorList>
            <person name="Yu C.Y."/>
            <person name="Ang G.Y."/>
            <person name="Cheng H.J."/>
            <person name="Cheong Y.M."/>
            <person name="Yin W.F."/>
            <person name="Chan K.G."/>
        </authorList>
    </citation>
    <scope>NUCLEOTIDE SEQUENCE [LARGE SCALE GENOMIC DNA]</scope>
    <source>
        <strain evidence="1 2">CI_885</strain>
    </source>
</reference>
<evidence type="ECO:0000313" key="2">
    <source>
        <dbReference type="Proteomes" id="UP000037953"/>
    </source>
</evidence>